<dbReference type="Gene3D" id="3.40.50.150">
    <property type="entry name" value="Vaccinia Virus protein VP39"/>
    <property type="match status" value="1"/>
</dbReference>
<organism evidence="6 7">
    <name type="scientific">Polyporus arcularius HHB13444</name>
    <dbReference type="NCBI Taxonomy" id="1314778"/>
    <lineage>
        <taxon>Eukaryota</taxon>
        <taxon>Fungi</taxon>
        <taxon>Dikarya</taxon>
        <taxon>Basidiomycota</taxon>
        <taxon>Agaricomycotina</taxon>
        <taxon>Agaricomycetes</taxon>
        <taxon>Polyporales</taxon>
        <taxon>Polyporaceae</taxon>
        <taxon>Polyporus</taxon>
    </lineage>
</organism>
<proteinExistence type="inferred from homology"/>
<dbReference type="PRINTS" id="PR00105">
    <property type="entry name" value="C5METTRFRASE"/>
</dbReference>
<dbReference type="InParanoid" id="A0A5C3NJF4"/>
<dbReference type="STRING" id="1314778.A0A5C3NJF4"/>
<keyword evidence="4 5" id="KW-0949">S-adenosyl-L-methionine</keyword>
<evidence type="ECO:0000256" key="3">
    <source>
        <dbReference type="ARBA" id="ARBA00022679"/>
    </source>
</evidence>
<dbReference type="Pfam" id="PF00145">
    <property type="entry name" value="DNA_methylase"/>
    <property type="match status" value="1"/>
</dbReference>
<keyword evidence="7" id="KW-1185">Reference proteome</keyword>
<dbReference type="PROSITE" id="PS51679">
    <property type="entry name" value="SAM_MT_C5"/>
    <property type="match status" value="1"/>
</dbReference>
<evidence type="ECO:0000256" key="5">
    <source>
        <dbReference type="PROSITE-ProRule" id="PRU01016"/>
    </source>
</evidence>
<dbReference type="EC" id="2.1.1.37" evidence="1"/>
<accession>A0A5C3NJF4</accession>
<evidence type="ECO:0000313" key="6">
    <source>
        <dbReference type="EMBL" id="TFK77871.1"/>
    </source>
</evidence>
<dbReference type="InterPro" id="IPR050390">
    <property type="entry name" value="C5-Methyltransferase"/>
</dbReference>
<dbReference type="AlphaFoldDB" id="A0A5C3NJF4"/>
<dbReference type="InterPro" id="IPR001525">
    <property type="entry name" value="C5_MeTfrase"/>
</dbReference>
<dbReference type="GO" id="GO:0003677">
    <property type="term" value="F:DNA binding"/>
    <property type="evidence" value="ECO:0007669"/>
    <property type="project" value="TreeGrafter"/>
</dbReference>
<dbReference type="GO" id="GO:0003886">
    <property type="term" value="F:DNA (cytosine-5-)-methyltransferase activity"/>
    <property type="evidence" value="ECO:0007669"/>
    <property type="project" value="UniProtKB-EC"/>
</dbReference>
<dbReference type="Gene3D" id="3.90.120.10">
    <property type="entry name" value="DNA Methylase, subunit A, domain 2"/>
    <property type="match status" value="1"/>
</dbReference>
<dbReference type="SUPFAM" id="SSF53335">
    <property type="entry name" value="S-adenosyl-L-methionine-dependent methyltransferases"/>
    <property type="match status" value="1"/>
</dbReference>
<dbReference type="PANTHER" id="PTHR10629:SF52">
    <property type="entry name" value="DNA (CYTOSINE-5)-METHYLTRANSFERASE 1"/>
    <property type="match status" value="1"/>
</dbReference>
<evidence type="ECO:0000256" key="4">
    <source>
        <dbReference type="ARBA" id="ARBA00022691"/>
    </source>
</evidence>
<evidence type="ECO:0000256" key="1">
    <source>
        <dbReference type="ARBA" id="ARBA00011975"/>
    </source>
</evidence>
<sequence length="389" mass="44909">MYQQAHDRKSHLMLTLLSWVDFLRPKYCFFENVKGFLQYNLHASQASKYTVEGGIDKGGLKFLVHALVAMGYQVRFSLLQAGHYGTPQGRIRFFLIAAKRGYTLPNLPEPSHASFTNATLTIHLGEKVDITPIQAPGGTAPMKYVSIHDALSDLLQFDWELPDDLKKDLSDERKALLVPNSDRLTVPCHLSKARWGPEDIGITDMYKTEPRTAYQQKCRSRPVVEPQHYTRPFNKRVLLLYVFFVKVCLDYWESGVFRDYRDLPITEQDWELINPQSATSRLGFPPGYYGRLAKEEWFRTISTNLQPMARQCQVTHYTCCRIYTVREFARSQGFPDWFVFVSHDGTVKTMHRQIGNAVPWQIGEALGRELREAQLKRRRKVAQNAIVLD</sequence>
<name>A0A5C3NJF4_9APHY</name>
<comment type="similarity">
    <text evidence="5">Belongs to the class I-like SAM-binding methyltransferase superfamily. C5-methyltransferase family.</text>
</comment>
<dbReference type="EMBL" id="ML213056">
    <property type="protein sequence ID" value="TFK77871.1"/>
    <property type="molecule type" value="Genomic_DNA"/>
</dbReference>
<dbReference type="GO" id="GO:0032259">
    <property type="term" value="P:methylation"/>
    <property type="evidence" value="ECO:0007669"/>
    <property type="project" value="UniProtKB-KW"/>
</dbReference>
<gene>
    <name evidence="6" type="ORF">K466DRAFT_668598</name>
</gene>
<dbReference type="InterPro" id="IPR029063">
    <property type="entry name" value="SAM-dependent_MTases_sf"/>
</dbReference>
<protein>
    <recommendedName>
        <fullName evidence="1">DNA (cytosine-5-)-methyltransferase</fullName>
        <ecNumber evidence="1">2.1.1.37</ecNumber>
    </recommendedName>
</protein>
<dbReference type="PANTHER" id="PTHR10629">
    <property type="entry name" value="CYTOSINE-SPECIFIC METHYLTRANSFERASE"/>
    <property type="match status" value="1"/>
</dbReference>
<dbReference type="GO" id="GO:0044027">
    <property type="term" value="P:negative regulation of gene expression via chromosomal CpG island methylation"/>
    <property type="evidence" value="ECO:0007669"/>
    <property type="project" value="TreeGrafter"/>
</dbReference>
<reference evidence="6 7" key="1">
    <citation type="journal article" date="2019" name="Nat. Ecol. Evol.">
        <title>Megaphylogeny resolves global patterns of mushroom evolution.</title>
        <authorList>
            <person name="Varga T."/>
            <person name="Krizsan K."/>
            <person name="Foldi C."/>
            <person name="Dima B."/>
            <person name="Sanchez-Garcia M."/>
            <person name="Sanchez-Ramirez S."/>
            <person name="Szollosi G.J."/>
            <person name="Szarkandi J.G."/>
            <person name="Papp V."/>
            <person name="Albert L."/>
            <person name="Andreopoulos W."/>
            <person name="Angelini C."/>
            <person name="Antonin V."/>
            <person name="Barry K.W."/>
            <person name="Bougher N.L."/>
            <person name="Buchanan P."/>
            <person name="Buyck B."/>
            <person name="Bense V."/>
            <person name="Catcheside P."/>
            <person name="Chovatia M."/>
            <person name="Cooper J."/>
            <person name="Damon W."/>
            <person name="Desjardin D."/>
            <person name="Finy P."/>
            <person name="Geml J."/>
            <person name="Haridas S."/>
            <person name="Hughes K."/>
            <person name="Justo A."/>
            <person name="Karasinski D."/>
            <person name="Kautmanova I."/>
            <person name="Kiss B."/>
            <person name="Kocsube S."/>
            <person name="Kotiranta H."/>
            <person name="LaButti K.M."/>
            <person name="Lechner B.E."/>
            <person name="Liimatainen K."/>
            <person name="Lipzen A."/>
            <person name="Lukacs Z."/>
            <person name="Mihaltcheva S."/>
            <person name="Morgado L.N."/>
            <person name="Niskanen T."/>
            <person name="Noordeloos M.E."/>
            <person name="Ohm R.A."/>
            <person name="Ortiz-Santana B."/>
            <person name="Ovrebo C."/>
            <person name="Racz N."/>
            <person name="Riley R."/>
            <person name="Savchenko A."/>
            <person name="Shiryaev A."/>
            <person name="Soop K."/>
            <person name="Spirin V."/>
            <person name="Szebenyi C."/>
            <person name="Tomsovsky M."/>
            <person name="Tulloss R.E."/>
            <person name="Uehling J."/>
            <person name="Grigoriev I.V."/>
            <person name="Vagvolgyi C."/>
            <person name="Papp T."/>
            <person name="Martin F.M."/>
            <person name="Miettinen O."/>
            <person name="Hibbett D.S."/>
            <person name="Nagy L.G."/>
        </authorList>
    </citation>
    <scope>NUCLEOTIDE SEQUENCE [LARGE SCALE GENOMIC DNA]</scope>
    <source>
        <strain evidence="6 7">HHB13444</strain>
    </source>
</reference>
<keyword evidence="3 5" id="KW-0808">Transferase</keyword>
<evidence type="ECO:0000313" key="7">
    <source>
        <dbReference type="Proteomes" id="UP000308197"/>
    </source>
</evidence>
<comment type="caution">
    <text evidence="5">Lacks conserved residue(s) required for the propagation of feature annotation.</text>
</comment>
<evidence type="ECO:0000256" key="2">
    <source>
        <dbReference type="ARBA" id="ARBA00022603"/>
    </source>
</evidence>
<dbReference type="GO" id="GO:0005634">
    <property type="term" value="C:nucleus"/>
    <property type="evidence" value="ECO:0007669"/>
    <property type="project" value="TreeGrafter"/>
</dbReference>
<dbReference type="Proteomes" id="UP000308197">
    <property type="component" value="Unassembled WGS sequence"/>
</dbReference>
<keyword evidence="2 5" id="KW-0489">Methyltransferase</keyword>